<feature type="transmembrane region" description="Helical" evidence="6">
    <location>
        <begin position="58"/>
        <end position="80"/>
    </location>
</feature>
<evidence type="ECO:0000256" key="6">
    <source>
        <dbReference type="SAM" id="Phobius"/>
    </source>
</evidence>
<sequence length="445" mass="46731">MAENTEEQSEDQSDNERTTRYAYMRSDGTLDIVLGSLVAGIGGYAYQFIGGRALGENGFAPIGILLTAHFLAFIIVLLPIEQFVIRRLTLGFRGWVVPGRAIALAASSAAAAAFVVGVAGDDYFTSRREFVMFVLLTVLFHFFFAVGRGYLAGSRRFRAYGYSSAAASILRVSLAVGVAILAPSVTGFAWAHILGPLVIFLWRPWKPSEQESRIADPEAAHESERGLLSGLVLSAAASQALLLAGPLVASRLGATAAEFSITYATLLIARAPLTLGYNLIARILPPFTEMAVQGRRKELRAWARGIGVASGVLSVFGGFAGALLGPFLVSVAFGEGFAPTPFVAAVAGAGVVLAGGGLFIGQILVARGQSMRLLIAWILAVIAAVVLVAIPIDDPIVHVVIAFLGGEIVALIALTFAAAMEDVDEGARPHGYSVVKRTVDIGGAL</sequence>
<organism evidence="7">
    <name type="scientific">hydrothermal vent metagenome</name>
    <dbReference type="NCBI Taxonomy" id="652676"/>
    <lineage>
        <taxon>unclassified sequences</taxon>
        <taxon>metagenomes</taxon>
        <taxon>ecological metagenomes</taxon>
    </lineage>
</organism>
<keyword evidence="5 6" id="KW-0472">Membrane</keyword>
<feature type="transmembrane region" description="Helical" evidence="6">
    <location>
        <begin position="373"/>
        <end position="390"/>
    </location>
</feature>
<feature type="transmembrane region" description="Helical" evidence="6">
    <location>
        <begin position="130"/>
        <end position="147"/>
    </location>
</feature>
<feature type="transmembrane region" description="Helical" evidence="6">
    <location>
        <begin position="101"/>
        <end position="118"/>
    </location>
</feature>
<evidence type="ECO:0008006" key="8">
    <source>
        <dbReference type="Google" id="ProtNLM"/>
    </source>
</evidence>
<feature type="transmembrane region" description="Helical" evidence="6">
    <location>
        <begin position="261"/>
        <end position="280"/>
    </location>
</feature>
<proteinExistence type="predicted"/>
<dbReference type="PANTHER" id="PTHR30250:SF11">
    <property type="entry name" value="O-ANTIGEN TRANSPORTER-RELATED"/>
    <property type="match status" value="1"/>
</dbReference>
<name>A0A3B0STT2_9ZZZZ</name>
<dbReference type="InterPro" id="IPR050833">
    <property type="entry name" value="Poly_Biosynth_Transport"/>
</dbReference>
<gene>
    <name evidence="7" type="ORF">MNBD_ACTINO01-2215</name>
</gene>
<keyword evidence="2" id="KW-1003">Cell membrane</keyword>
<dbReference type="PANTHER" id="PTHR30250">
    <property type="entry name" value="PST FAMILY PREDICTED COLANIC ACID TRANSPORTER"/>
    <property type="match status" value="1"/>
</dbReference>
<dbReference type="AlphaFoldDB" id="A0A3B0STT2"/>
<evidence type="ECO:0000256" key="4">
    <source>
        <dbReference type="ARBA" id="ARBA00022989"/>
    </source>
</evidence>
<dbReference type="GO" id="GO:0005886">
    <property type="term" value="C:plasma membrane"/>
    <property type="evidence" value="ECO:0007669"/>
    <property type="project" value="UniProtKB-SubCell"/>
</dbReference>
<evidence type="ECO:0000313" key="7">
    <source>
        <dbReference type="EMBL" id="VAW08918.1"/>
    </source>
</evidence>
<reference evidence="7" key="1">
    <citation type="submission" date="2018-06" db="EMBL/GenBank/DDBJ databases">
        <authorList>
            <person name="Zhirakovskaya E."/>
        </authorList>
    </citation>
    <scope>NUCLEOTIDE SEQUENCE</scope>
</reference>
<dbReference type="EMBL" id="UOEI01000653">
    <property type="protein sequence ID" value="VAW08918.1"/>
    <property type="molecule type" value="Genomic_DNA"/>
</dbReference>
<keyword evidence="3 6" id="KW-0812">Transmembrane</keyword>
<feature type="transmembrane region" description="Helical" evidence="6">
    <location>
        <begin position="396"/>
        <end position="419"/>
    </location>
</feature>
<evidence type="ECO:0000256" key="3">
    <source>
        <dbReference type="ARBA" id="ARBA00022692"/>
    </source>
</evidence>
<protein>
    <recommendedName>
        <fullName evidence="8">Polysaccharide biosynthesis protein</fullName>
    </recommendedName>
</protein>
<keyword evidence="4 6" id="KW-1133">Transmembrane helix</keyword>
<feature type="non-terminal residue" evidence="7">
    <location>
        <position position="445"/>
    </location>
</feature>
<comment type="subcellular location">
    <subcellularLocation>
        <location evidence="1">Cell membrane</location>
        <topology evidence="1">Multi-pass membrane protein</topology>
    </subcellularLocation>
</comment>
<evidence type="ECO:0000256" key="5">
    <source>
        <dbReference type="ARBA" id="ARBA00023136"/>
    </source>
</evidence>
<accession>A0A3B0STT2</accession>
<evidence type="ECO:0000256" key="1">
    <source>
        <dbReference type="ARBA" id="ARBA00004651"/>
    </source>
</evidence>
<feature type="transmembrane region" description="Helical" evidence="6">
    <location>
        <begin position="341"/>
        <end position="361"/>
    </location>
</feature>
<feature type="transmembrane region" description="Helical" evidence="6">
    <location>
        <begin position="301"/>
        <end position="329"/>
    </location>
</feature>
<evidence type="ECO:0000256" key="2">
    <source>
        <dbReference type="ARBA" id="ARBA00022475"/>
    </source>
</evidence>
<feature type="transmembrane region" description="Helical" evidence="6">
    <location>
        <begin position="28"/>
        <end position="46"/>
    </location>
</feature>